<dbReference type="RefSeq" id="WP_369940871.1">
    <property type="nucleotide sequence ID" value="NZ_JBCLUF010000006.1"/>
</dbReference>
<keyword evidence="5 10" id="KW-0545">Nucleotide biosynthesis</keyword>
<dbReference type="NCBIfam" id="TIGR00041">
    <property type="entry name" value="DTMP_kinase"/>
    <property type="match status" value="1"/>
</dbReference>
<comment type="function">
    <text evidence="10">Phosphorylation of dTMP to form dTDP in both de novo and salvage pathways of dTTP synthesis.</text>
</comment>
<protein>
    <recommendedName>
        <fullName evidence="3 10">Thymidylate kinase</fullName>
        <ecNumber evidence="2 10">2.7.4.9</ecNumber>
    </recommendedName>
    <alternativeName>
        <fullName evidence="10">dTMP kinase</fullName>
    </alternativeName>
</protein>
<evidence type="ECO:0000256" key="1">
    <source>
        <dbReference type="ARBA" id="ARBA00009776"/>
    </source>
</evidence>
<dbReference type="InterPro" id="IPR018095">
    <property type="entry name" value="Thymidylate_kin_CS"/>
</dbReference>
<dbReference type="SUPFAM" id="SSF52540">
    <property type="entry name" value="P-loop containing nucleoside triphosphate hydrolases"/>
    <property type="match status" value="1"/>
</dbReference>
<evidence type="ECO:0000256" key="4">
    <source>
        <dbReference type="ARBA" id="ARBA00022679"/>
    </source>
</evidence>
<evidence type="ECO:0000256" key="6">
    <source>
        <dbReference type="ARBA" id="ARBA00022741"/>
    </source>
</evidence>
<comment type="catalytic activity">
    <reaction evidence="9 10">
        <text>dTMP + ATP = dTDP + ADP</text>
        <dbReference type="Rhea" id="RHEA:13517"/>
        <dbReference type="ChEBI" id="CHEBI:30616"/>
        <dbReference type="ChEBI" id="CHEBI:58369"/>
        <dbReference type="ChEBI" id="CHEBI:63528"/>
        <dbReference type="ChEBI" id="CHEBI:456216"/>
        <dbReference type="EC" id="2.7.4.9"/>
    </reaction>
</comment>
<keyword evidence="13" id="KW-1185">Reference proteome</keyword>
<evidence type="ECO:0000256" key="3">
    <source>
        <dbReference type="ARBA" id="ARBA00017144"/>
    </source>
</evidence>
<dbReference type="HAMAP" id="MF_00165">
    <property type="entry name" value="Thymidylate_kinase"/>
    <property type="match status" value="1"/>
</dbReference>
<evidence type="ECO:0000313" key="13">
    <source>
        <dbReference type="Proteomes" id="UP001565236"/>
    </source>
</evidence>
<feature type="domain" description="Thymidylate kinase-like" evidence="11">
    <location>
        <begin position="8"/>
        <end position="197"/>
    </location>
</feature>
<dbReference type="Pfam" id="PF02223">
    <property type="entry name" value="Thymidylate_kin"/>
    <property type="match status" value="1"/>
</dbReference>
<proteinExistence type="inferred from homology"/>
<dbReference type="Gene3D" id="3.40.50.300">
    <property type="entry name" value="P-loop containing nucleotide triphosphate hydrolases"/>
    <property type="match status" value="1"/>
</dbReference>
<dbReference type="InterPro" id="IPR018094">
    <property type="entry name" value="Thymidylate_kinase"/>
</dbReference>
<feature type="binding site" evidence="10">
    <location>
        <begin position="10"/>
        <end position="17"/>
    </location>
    <ligand>
        <name>ATP</name>
        <dbReference type="ChEBI" id="CHEBI:30616"/>
    </ligand>
</feature>
<evidence type="ECO:0000259" key="11">
    <source>
        <dbReference type="Pfam" id="PF02223"/>
    </source>
</evidence>
<organism evidence="12 13">
    <name type="scientific">Ligilactobacillus faecis</name>
    <dbReference type="NCBI Taxonomy" id="762833"/>
    <lineage>
        <taxon>Bacteria</taxon>
        <taxon>Bacillati</taxon>
        <taxon>Bacillota</taxon>
        <taxon>Bacilli</taxon>
        <taxon>Lactobacillales</taxon>
        <taxon>Lactobacillaceae</taxon>
        <taxon>Ligilactobacillus</taxon>
    </lineage>
</organism>
<comment type="caution">
    <text evidence="12">The sequence shown here is derived from an EMBL/GenBank/DDBJ whole genome shotgun (WGS) entry which is preliminary data.</text>
</comment>
<evidence type="ECO:0000256" key="5">
    <source>
        <dbReference type="ARBA" id="ARBA00022727"/>
    </source>
</evidence>
<dbReference type="PANTHER" id="PTHR10344:SF4">
    <property type="entry name" value="UMP-CMP KINASE 2, MITOCHONDRIAL"/>
    <property type="match status" value="1"/>
</dbReference>
<dbReference type="PANTHER" id="PTHR10344">
    <property type="entry name" value="THYMIDYLATE KINASE"/>
    <property type="match status" value="1"/>
</dbReference>
<sequence>MSGFFVTFEGTDGAGKTSVLQALETKLKKAKVDYLRTREPGGDPIAEKIRKVILDQEAVVMDPRTEALLYAAARRQHLVRTILPALAQDKLVLCDRFVDSSLAYQGAGRHLGVKEVAMINEFATDGLRPDLTIYLDIAPKLGLERIKQNRQDEVNRLDQEDLTFYEEIYQAYQELAKHEPERIVKIDATKSLPEVIAQVEQVLAQRIPAFLGKEVF</sequence>
<dbReference type="EMBL" id="JBCLUF010000006">
    <property type="protein sequence ID" value="MEY8661755.1"/>
    <property type="molecule type" value="Genomic_DNA"/>
</dbReference>
<dbReference type="InterPro" id="IPR027417">
    <property type="entry name" value="P-loop_NTPase"/>
</dbReference>
<keyword evidence="8 10" id="KW-0067">ATP-binding</keyword>
<dbReference type="GO" id="GO:0004798">
    <property type="term" value="F:dTMP kinase activity"/>
    <property type="evidence" value="ECO:0007669"/>
    <property type="project" value="UniProtKB-EC"/>
</dbReference>
<accession>A0ABV4DMR2</accession>
<evidence type="ECO:0000256" key="8">
    <source>
        <dbReference type="ARBA" id="ARBA00022840"/>
    </source>
</evidence>
<evidence type="ECO:0000256" key="9">
    <source>
        <dbReference type="ARBA" id="ARBA00048743"/>
    </source>
</evidence>
<keyword evidence="4 10" id="KW-0808">Transferase</keyword>
<keyword evidence="6 10" id="KW-0547">Nucleotide-binding</keyword>
<reference evidence="12 13" key="1">
    <citation type="submission" date="2024-03" db="EMBL/GenBank/DDBJ databases">
        <title>Mouse gut bacterial collection (mGBC) of GemPharmatech.</title>
        <authorList>
            <person name="He Y."/>
            <person name="Dong L."/>
            <person name="Wu D."/>
            <person name="Gao X."/>
            <person name="Lin Z."/>
        </authorList>
    </citation>
    <scope>NUCLEOTIDE SEQUENCE [LARGE SCALE GENOMIC DNA]</scope>
    <source>
        <strain evidence="12 13">15-30</strain>
    </source>
</reference>
<evidence type="ECO:0000256" key="2">
    <source>
        <dbReference type="ARBA" id="ARBA00012980"/>
    </source>
</evidence>
<dbReference type="PROSITE" id="PS01331">
    <property type="entry name" value="THYMIDYLATE_KINASE"/>
    <property type="match status" value="1"/>
</dbReference>
<evidence type="ECO:0000313" key="12">
    <source>
        <dbReference type="EMBL" id="MEY8661755.1"/>
    </source>
</evidence>
<dbReference type="Proteomes" id="UP001565236">
    <property type="component" value="Unassembled WGS sequence"/>
</dbReference>
<dbReference type="InterPro" id="IPR039430">
    <property type="entry name" value="Thymidylate_kin-like_dom"/>
</dbReference>
<evidence type="ECO:0000256" key="10">
    <source>
        <dbReference type="HAMAP-Rule" id="MF_00165"/>
    </source>
</evidence>
<name>A0ABV4DMR2_9LACO</name>
<dbReference type="EC" id="2.7.4.9" evidence="2 10"/>
<evidence type="ECO:0000256" key="7">
    <source>
        <dbReference type="ARBA" id="ARBA00022777"/>
    </source>
</evidence>
<gene>
    <name evidence="10 12" type="primary">tmk</name>
    <name evidence="12" type="ORF">AALT52_02435</name>
</gene>
<comment type="similarity">
    <text evidence="1 10">Belongs to the thymidylate kinase family.</text>
</comment>
<keyword evidence="7 10" id="KW-0418">Kinase</keyword>
<dbReference type="CDD" id="cd01672">
    <property type="entry name" value="TMPK"/>
    <property type="match status" value="1"/>
</dbReference>